<accession>A0AAU7APV7</accession>
<evidence type="ECO:0000259" key="4">
    <source>
        <dbReference type="PROSITE" id="PS50043"/>
    </source>
</evidence>
<dbReference type="SUPFAM" id="SSF46894">
    <property type="entry name" value="C-terminal effector domain of the bipartite response regulators"/>
    <property type="match status" value="1"/>
</dbReference>
<keyword evidence="2" id="KW-0238">DNA-binding</keyword>
<evidence type="ECO:0000256" key="1">
    <source>
        <dbReference type="ARBA" id="ARBA00023015"/>
    </source>
</evidence>
<dbReference type="PANTHER" id="PTHR44688">
    <property type="entry name" value="DNA-BINDING TRANSCRIPTIONAL ACTIVATOR DEVR_DOSR"/>
    <property type="match status" value="1"/>
</dbReference>
<dbReference type="EMBL" id="CP114014">
    <property type="protein sequence ID" value="XAY03661.1"/>
    <property type="molecule type" value="Genomic_DNA"/>
</dbReference>
<reference evidence="5" key="1">
    <citation type="submission" date="2022-12" db="EMBL/GenBank/DDBJ databases">
        <title>Paraconexibacter alkalitolerans sp. nov. and Baekduia alba sp. nov., isolated from soil and emended description of the genera Paraconexibacter (Chun et al., 2020) and Baekduia (An et al., 2020).</title>
        <authorList>
            <person name="Vieira S."/>
            <person name="Huber K.J."/>
            <person name="Geppert A."/>
            <person name="Wolf J."/>
            <person name="Neumann-Schaal M."/>
            <person name="Muesken M."/>
            <person name="Overmann J."/>
        </authorList>
    </citation>
    <scope>NUCLEOTIDE SEQUENCE</scope>
    <source>
        <strain evidence="5">AEG42_29</strain>
    </source>
</reference>
<organism evidence="5">
    <name type="scientific">Paraconexibacter sp. AEG42_29</name>
    <dbReference type="NCBI Taxonomy" id="2997339"/>
    <lineage>
        <taxon>Bacteria</taxon>
        <taxon>Bacillati</taxon>
        <taxon>Actinomycetota</taxon>
        <taxon>Thermoleophilia</taxon>
        <taxon>Solirubrobacterales</taxon>
        <taxon>Paraconexibacteraceae</taxon>
        <taxon>Paraconexibacter</taxon>
    </lineage>
</organism>
<dbReference type="SUPFAM" id="SSF55781">
    <property type="entry name" value="GAF domain-like"/>
    <property type="match status" value="1"/>
</dbReference>
<dbReference type="Gene3D" id="1.10.10.10">
    <property type="entry name" value="Winged helix-like DNA-binding domain superfamily/Winged helix DNA-binding domain"/>
    <property type="match status" value="1"/>
</dbReference>
<dbReference type="GO" id="GO:0003677">
    <property type="term" value="F:DNA binding"/>
    <property type="evidence" value="ECO:0007669"/>
    <property type="project" value="UniProtKB-KW"/>
</dbReference>
<sequence length="290" mass="31112">MNPQASHSTLRRLERLAEVPARLAAAADPSELFQRGASLAATECGFARALVLSIDRGTLTGETSDRLPDDASEFMRREISRSPLSITAGTAEADAIRIGRSRPQSHSLLAEQLGLTHYALLRIAVQDVALGLLVVDRDTPALDEVDYAVLSAYAAILSSVLETSLTRTRLGEVSEELRYLAVSTQALLGEVRHAPPSLPHRHGERLAFGTFQGVPASAGAGGGVHLTERERAIAQLLAEGLSNREIASRLVVSPETVKSHVTRILRKFGASNRIEAVTRFLQGETDGRAA</sequence>
<evidence type="ECO:0000313" key="5">
    <source>
        <dbReference type="EMBL" id="XAY03661.1"/>
    </source>
</evidence>
<dbReference type="InterPro" id="IPR000792">
    <property type="entry name" value="Tscrpt_reg_LuxR_C"/>
</dbReference>
<dbReference type="AlphaFoldDB" id="A0AAU7APV7"/>
<keyword evidence="1" id="KW-0805">Transcription regulation</keyword>
<dbReference type="SMART" id="SM00421">
    <property type="entry name" value="HTH_LUXR"/>
    <property type="match status" value="1"/>
</dbReference>
<evidence type="ECO:0000256" key="3">
    <source>
        <dbReference type="ARBA" id="ARBA00023163"/>
    </source>
</evidence>
<gene>
    <name evidence="5" type="ORF">DSM112329_00481</name>
</gene>
<evidence type="ECO:0000256" key="2">
    <source>
        <dbReference type="ARBA" id="ARBA00023125"/>
    </source>
</evidence>
<dbReference type="PROSITE" id="PS50043">
    <property type="entry name" value="HTH_LUXR_2"/>
    <property type="match status" value="1"/>
</dbReference>
<dbReference type="GO" id="GO:0006355">
    <property type="term" value="P:regulation of DNA-templated transcription"/>
    <property type="evidence" value="ECO:0007669"/>
    <property type="project" value="InterPro"/>
</dbReference>
<dbReference type="InterPro" id="IPR029016">
    <property type="entry name" value="GAF-like_dom_sf"/>
</dbReference>
<dbReference type="PRINTS" id="PR00038">
    <property type="entry name" value="HTHLUXR"/>
</dbReference>
<dbReference type="CDD" id="cd06170">
    <property type="entry name" value="LuxR_C_like"/>
    <property type="match status" value="1"/>
</dbReference>
<dbReference type="PANTHER" id="PTHR44688:SF16">
    <property type="entry name" value="DNA-BINDING TRANSCRIPTIONAL ACTIVATOR DEVR_DOSR"/>
    <property type="match status" value="1"/>
</dbReference>
<dbReference type="Gene3D" id="3.30.450.40">
    <property type="match status" value="1"/>
</dbReference>
<dbReference type="InterPro" id="IPR016032">
    <property type="entry name" value="Sig_transdc_resp-reg_C-effctor"/>
</dbReference>
<feature type="domain" description="HTH luxR-type" evidence="4">
    <location>
        <begin position="219"/>
        <end position="284"/>
    </location>
</feature>
<proteinExistence type="predicted"/>
<dbReference type="RefSeq" id="WP_354700216.1">
    <property type="nucleotide sequence ID" value="NZ_CP114014.1"/>
</dbReference>
<name>A0AAU7APV7_9ACTN</name>
<dbReference type="InterPro" id="IPR036388">
    <property type="entry name" value="WH-like_DNA-bd_sf"/>
</dbReference>
<dbReference type="KEGG" id="parq:DSM112329_00481"/>
<protein>
    <recommendedName>
        <fullName evidence="4">HTH luxR-type domain-containing protein</fullName>
    </recommendedName>
</protein>
<keyword evidence="3" id="KW-0804">Transcription</keyword>
<dbReference type="Pfam" id="PF00196">
    <property type="entry name" value="GerE"/>
    <property type="match status" value="1"/>
</dbReference>
<dbReference type="PROSITE" id="PS00622">
    <property type="entry name" value="HTH_LUXR_1"/>
    <property type="match status" value="1"/>
</dbReference>